<dbReference type="KEGG" id="llu:AKJ09_07288"/>
<name>A0A0K1Q5E5_9BACT</name>
<dbReference type="EMBL" id="CP012333">
    <property type="protein sequence ID" value="AKV00625.1"/>
    <property type="molecule type" value="Genomic_DNA"/>
</dbReference>
<gene>
    <name evidence="1" type="ORF">AKJ09_07288</name>
</gene>
<keyword evidence="2" id="KW-1185">Reference proteome</keyword>
<dbReference type="AlphaFoldDB" id="A0A0K1Q5E5"/>
<proteinExistence type="predicted"/>
<organism evidence="1 2">
    <name type="scientific">Labilithrix luteola</name>
    <dbReference type="NCBI Taxonomy" id="1391654"/>
    <lineage>
        <taxon>Bacteria</taxon>
        <taxon>Pseudomonadati</taxon>
        <taxon>Myxococcota</taxon>
        <taxon>Polyangia</taxon>
        <taxon>Polyangiales</taxon>
        <taxon>Labilitrichaceae</taxon>
        <taxon>Labilithrix</taxon>
    </lineage>
</organism>
<reference evidence="1 2" key="1">
    <citation type="submission" date="2015-08" db="EMBL/GenBank/DDBJ databases">
        <authorList>
            <person name="Babu N.S."/>
            <person name="Beckwith C.J."/>
            <person name="Beseler K.G."/>
            <person name="Brison A."/>
            <person name="Carone J.V."/>
            <person name="Caskin T.P."/>
            <person name="Diamond M."/>
            <person name="Durham M.E."/>
            <person name="Foxe J.M."/>
            <person name="Go M."/>
            <person name="Henderson B.A."/>
            <person name="Jones I.B."/>
            <person name="McGettigan J.A."/>
            <person name="Micheletti S.J."/>
            <person name="Nasrallah M.E."/>
            <person name="Ortiz D."/>
            <person name="Piller C.R."/>
            <person name="Privatt S.R."/>
            <person name="Schneider S.L."/>
            <person name="Sharp S."/>
            <person name="Smith T.C."/>
            <person name="Stanton J.D."/>
            <person name="Ullery H.E."/>
            <person name="Wilson R.J."/>
            <person name="Serrano M.G."/>
            <person name="Buck G."/>
            <person name="Lee V."/>
            <person name="Wang Y."/>
            <person name="Carvalho R."/>
            <person name="Voegtly L."/>
            <person name="Shi R."/>
            <person name="Duckworth R."/>
            <person name="Johnson A."/>
            <person name="Loviza R."/>
            <person name="Walstead R."/>
            <person name="Shah Z."/>
            <person name="Kiflezghi M."/>
            <person name="Wade K."/>
            <person name="Ball S.L."/>
            <person name="Bradley K.W."/>
            <person name="Asai D.J."/>
            <person name="Bowman C.A."/>
            <person name="Russell D.A."/>
            <person name="Pope W.H."/>
            <person name="Jacobs-Sera D."/>
            <person name="Hendrix R.W."/>
            <person name="Hatfull G.F."/>
        </authorList>
    </citation>
    <scope>NUCLEOTIDE SEQUENCE [LARGE SCALE GENOMIC DNA]</scope>
    <source>
        <strain evidence="1 2">DSM 27648</strain>
    </source>
</reference>
<protein>
    <submittedName>
        <fullName evidence="1">Uncharacterized protein</fullName>
    </submittedName>
</protein>
<accession>A0A0K1Q5E5</accession>
<dbReference type="STRING" id="1391654.AKJ09_07288"/>
<dbReference type="RefSeq" id="WP_146651884.1">
    <property type="nucleotide sequence ID" value="NZ_CP012333.1"/>
</dbReference>
<evidence type="ECO:0000313" key="2">
    <source>
        <dbReference type="Proteomes" id="UP000064967"/>
    </source>
</evidence>
<evidence type="ECO:0000313" key="1">
    <source>
        <dbReference type="EMBL" id="AKV00625.1"/>
    </source>
</evidence>
<dbReference type="Proteomes" id="UP000064967">
    <property type="component" value="Chromosome"/>
</dbReference>
<sequence>MGTDPINKNLIRESILELLSDEENARVARAEGEDLIEGDEYIDLSDVASGVHQVHAEDAKSPFESVLPRSAVSPETWSRIVARIG</sequence>